<name>A0ABU0FA27_9HYPH</name>
<dbReference type="InterPro" id="IPR013113">
    <property type="entry name" value="SIP_FAD-bd"/>
</dbReference>
<proteinExistence type="inferred from homology"/>
<protein>
    <submittedName>
        <fullName evidence="3">NADPH-dependent ferric siderophore reductase</fullName>
    </submittedName>
</protein>
<evidence type="ECO:0000313" key="4">
    <source>
        <dbReference type="Proteomes" id="UP001237448"/>
    </source>
</evidence>
<sequence length="268" mass="30148">MRWVDYMETLFNAPHQITRLRRDTRRRFLSVTCVERITPRMQRIVFQSPDLGDFESASPDDHIKLFIPASTPDDRGIDGVCMRDYTPRKFDRATLTLTIDFALHEAGPATAWALQANRGDTLEIGGPRKSNVVTDDFDWYLLIGDETALPAIGRRVEELRPGGRVDTVVAVETLAERQTFATSADWTPRWITREGQSASDDALLRLALADHRPPRGDGYIWIAAEASVSRSLRSLVSETWGHPKAWTKSSGYWVRGEAGAHEKPEAQG</sequence>
<dbReference type="RefSeq" id="WP_307423324.1">
    <property type="nucleotide sequence ID" value="NZ_JAUSVK010000001.1"/>
</dbReference>
<evidence type="ECO:0000256" key="1">
    <source>
        <dbReference type="ARBA" id="ARBA00035644"/>
    </source>
</evidence>
<evidence type="ECO:0000313" key="3">
    <source>
        <dbReference type="EMBL" id="MDQ0391276.1"/>
    </source>
</evidence>
<dbReference type="Proteomes" id="UP001237448">
    <property type="component" value="Unassembled WGS sequence"/>
</dbReference>
<comment type="caution">
    <text evidence="3">The sequence shown here is derived from an EMBL/GenBank/DDBJ whole genome shotgun (WGS) entry which is preliminary data.</text>
</comment>
<evidence type="ECO:0000259" key="2">
    <source>
        <dbReference type="PROSITE" id="PS51384"/>
    </source>
</evidence>
<dbReference type="PANTHER" id="PTHR30157:SF0">
    <property type="entry name" value="NADPH-DEPENDENT FERRIC-CHELATE REDUCTASE"/>
    <property type="match status" value="1"/>
</dbReference>
<dbReference type="Gene3D" id="3.40.50.80">
    <property type="entry name" value="Nucleotide-binding domain of ferredoxin-NADP reductase (FNR) module"/>
    <property type="match status" value="1"/>
</dbReference>
<gene>
    <name evidence="3" type="ORF">J3R73_001068</name>
</gene>
<dbReference type="InterPro" id="IPR017927">
    <property type="entry name" value="FAD-bd_FR_type"/>
</dbReference>
<dbReference type="PROSITE" id="PS51384">
    <property type="entry name" value="FAD_FR"/>
    <property type="match status" value="1"/>
</dbReference>
<dbReference type="PANTHER" id="PTHR30157">
    <property type="entry name" value="FERRIC REDUCTASE, NADPH-DEPENDENT"/>
    <property type="match status" value="1"/>
</dbReference>
<dbReference type="InterPro" id="IPR017938">
    <property type="entry name" value="Riboflavin_synthase-like_b-brl"/>
</dbReference>
<dbReference type="SUPFAM" id="SSF63380">
    <property type="entry name" value="Riboflavin synthase domain-like"/>
    <property type="match status" value="1"/>
</dbReference>
<feature type="domain" description="FAD-binding FR-type" evidence="2">
    <location>
        <begin position="24"/>
        <end position="134"/>
    </location>
</feature>
<organism evidence="3 4">
    <name type="scientific">Labrys monachus</name>
    <dbReference type="NCBI Taxonomy" id="217067"/>
    <lineage>
        <taxon>Bacteria</taxon>
        <taxon>Pseudomonadati</taxon>
        <taxon>Pseudomonadota</taxon>
        <taxon>Alphaproteobacteria</taxon>
        <taxon>Hyphomicrobiales</taxon>
        <taxon>Xanthobacteraceae</taxon>
        <taxon>Labrys</taxon>
    </lineage>
</organism>
<dbReference type="Pfam" id="PF08021">
    <property type="entry name" value="FAD_binding_9"/>
    <property type="match status" value="2"/>
</dbReference>
<dbReference type="InterPro" id="IPR039374">
    <property type="entry name" value="SIP_fam"/>
</dbReference>
<dbReference type="Pfam" id="PF04954">
    <property type="entry name" value="SIP"/>
    <property type="match status" value="1"/>
</dbReference>
<reference evidence="3 4" key="1">
    <citation type="submission" date="2023-07" db="EMBL/GenBank/DDBJ databases">
        <title>Genomic Encyclopedia of Type Strains, Phase IV (KMG-IV): sequencing the most valuable type-strain genomes for metagenomic binning, comparative biology and taxonomic classification.</title>
        <authorList>
            <person name="Goeker M."/>
        </authorList>
    </citation>
    <scope>NUCLEOTIDE SEQUENCE [LARGE SCALE GENOMIC DNA]</scope>
    <source>
        <strain evidence="3 4">DSM 5896</strain>
    </source>
</reference>
<dbReference type="InterPro" id="IPR039261">
    <property type="entry name" value="FNR_nucleotide-bd"/>
</dbReference>
<dbReference type="InterPro" id="IPR007037">
    <property type="entry name" value="SIP_rossman_dom"/>
</dbReference>
<dbReference type="EMBL" id="JAUSVK010000001">
    <property type="protein sequence ID" value="MDQ0391276.1"/>
    <property type="molecule type" value="Genomic_DNA"/>
</dbReference>
<keyword evidence="4" id="KW-1185">Reference proteome</keyword>
<comment type="similarity">
    <text evidence="1">Belongs to the SIP oxidoreductase family.</text>
</comment>
<dbReference type="CDD" id="cd06193">
    <property type="entry name" value="siderophore_interacting"/>
    <property type="match status" value="1"/>
</dbReference>
<dbReference type="Gene3D" id="2.40.30.10">
    <property type="entry name" value="Translation factors"/>
    <property type="match status" value="1"/>
</dbReference>
<accession>A0ABU0FA27</accession>